<dbReference type="EMBL" id="JAENGY010000945">
    <property type="protein sequence ID" value="KAG6954426.1"/>
    <property type="molecule type" value="Genomic_DNA"/>
</dbReference>
<organism evidence="1 2">
    <name type="scientific">Phytophthora aleatoria</name>
    <dbReference type="NCBI Taxonomy" id="2496075"/>
    <lineage>
        <taxon>Eukaryota</taxon>
        <taxon>Sar</taxon>
        <taxon>Stramenopiles</taxon>
        <taxon>Oomycota</taxon>
        <taxon>Peronosporomycetes</taxon>
        <taxon>Peronosporales</taxon>
        <taxon>Peronosporaceae</taxon>
        <taxon>Phytophthora</taxon>
    </lineage>
</organism>
<evidence type="ECO:0000313" key="1">
    <source>
        <dbReference type="EMBL" id="KAG6954426.1"/>
    </source>
</evidence>
<proteinExistence type="predicted"/>
<name>A0A8J5IJ89_9STRA</name>
<sequence>MSVSLMAYEFSSLYCAFSNEKSPACDELNLGNYEGGGIIYQRDQYWIKSAIVPSQASVLLFSSKLDPEKPHKYAEYLLDALDGSNKELVTRICGMELLVSYVTNNGELQQLDRLCMGKMSEFDIALPAAFAQSFFSTDEAYDGVYNASLSQTEESA</sequence>
<dbReference type="Proteomes" id="UP000709295">
    <property type="component" value="Unassembled WGS sequence"/>
</dbReference>
<comment type="caution">
    <text evidence="1">The sequence shown here is derived from an EMBL/GenBank/DDBJ whole genome shotgun (WGS) entry which is preliminary data.</text>
</comment>
<accession>A0A8J5IJ89</accession>
<keyword evidence="2" id="KW-1185">Reference proteome</keyword>
<evidence type="ECO:0000313" key="2">
    <source>
        <dbReference type="Proteomes" id="UP000709295"/>
    </source>
</evidence>
<reference evidence="1" key="1">
    <citation type="submission" date="2021-01" db="EMBL/GenBank/DDBJ databases">
        <title>Phytophthora aleatoria, a newly-described species from Pinus radiata is distinct from Phytophthora cactorum isolates based on comparative genomics.</title>
        <authorList>
            <person name="Mcdougal R."/>
            <person name="Panda P."/>
            <person name="Williams N."/>
            <person name="Studholme D.J."/>
        </authorList>
    </citation>
    <scope>NUCLEOTIDE SEQUENCE</scope>
    <source>
        <strain evidence="1">NZFS 4037</strain>
    </source>
</reference>
<protein>
    <submittedName>
        <fullName evidence="1">Uncharacterized protein</fullName>
    </submittedName>
</protein>
<dbReference type="AlphaFoldDB" id="A0A8J5IJ89"/>
<gene>
    <name evidence="1" type="ORF">JG688_00012344</name>
</gene>